<sequence>MQRYYDAVNVPSAQRRRTVAASILKKIRSQSIANHGSEKTSSIAPITTSPPKSTQDHKTVLDQSVHFI</sequence>
<feature type="non-terminal residue" evidence="2">
    <location>
        <position position="68"/>
    </location>
</feature>
<feature type="compositionally biased region" description="Polar residues" evidence="1">
    <location>
        <begin position="30"/>
        <end position="53"/>
    </location>
</feature>
<evidence type="ECO:0000256" key="1">
    <source>
        <dbReference type="SAM" id="MobiDB-lite"/>
    </source>
</evidence>
<reference evidence="2" key="2">
    <citation type="submission" date="2013-05" db="EMBL/GenBank/DDBJ databases">
        <authorList>
            <person name="Carter J.-M."/>
            <person name="Baker S.C."/>
            <person name="Pink R."/>
            <person name="Carter D.R.F."/>
            <person name="Collins A."/>
            <person name="Tomlin J."/>
            <person name="Gibbs M."/>
            <person name="Breuker C.J."/>
        </authorList>
    </citation>
    <scope>NUCLEOTIDE SEQUENCE</scope>
    <source>
        <tissue evidence="2">Ovary</tissue>
    </source>
</reference>
<reference evidence="2" key="1">
    <citation type="journal article" date="2013" name="BMC Genomics">
        <title>Unscrambling butterfly oogenesis.</title>
        <authorList>
            <person name="Carter J.M."/>
            <person name="Baker S.C."/>
            <person name="Pink R."/>
            <person name="Carter D.R."/>
            <person name="Collins A."/>
            <person name="Tomlin J."/>
            <person name="Gibbs M."/>
            <person name="Breuker C.J."/>
        </authorList>
    </citation>
    <scope>NUCLEOTIDE SEQUENCE</scope>
    <source>
        <tissue evidence="2">Ovary</tissue>
    </source>
</reference>
<protein>
    <submittedName>
        <fullName evidence="2">Uncharacterized protein</fullName>
    </submittedName>
</protein>
<proteinExistence type="predicted"/>
<dbReference type="EMBL" id="GAIX01011033">
    <property type="protein sequence ID" value="JAA81527.1"/>
    <property type="molecule type" value="Transcribed_RNA"/>
</dbReference>
<organism evidence="2">
    <name type="scientific">Pararge aegeria</name>
    <name type="common">speckled wood butterfly</name>
    <dbReference type="NCBI Taxonomy" id="116150"/>
    <lineage>
        <taxon>Eukaryota</taxon>
        <taxon>Metazoa</taxon>
        <taxon>Ecdysozoa</taxon>
        <taxon>Arthropoda</taxon>
        <taxon>Hexapoda</taxon>
        <taxon>Insecta</taxon>
        <taxon>Pterygota</taxon>
        <taxon>Neoptera</taxon>
        <taxon>Endopterygota</taxon>
        <taxon>Lepidoptera</taxon>
        <taxon>Glossata</taxon>
        <taxon>Ditrysia</taxon>
        <taxon>Papilionoidea</taxon>
        <taxon>Nymphalidae</taxon>
        <taxon>Satyrinae</taxon>
        <taxon>Satyrini</taxon>
        <taxon>Parargina</taxon>
        <taxon>Pararge</taxon>
    </lineage>
</organism>
<name>S4PU24_9NEOP</name>
<accession>S4PU24</accession>
<dbReference type="AlphaFoldDB" id="S4PU24"/>
<evidence type="ECO:0000313" key="2">
    <source>
        <dbReference type="EMBL" id="JAA81527.1"/>
    </source>
</evidence>
<feature type="region of interest" description="Disordered" evidence="1">
    <location>
        <begin position="30"/>
        <end position="68"/>
    </location>
</feature>